<sequence>MKTRLMRDPEFAREYEALEAEYRLLVERKTGRLTADEAEDFYHAALALRRLAEHHESPKELLTTEEVITRLGFARKTGKE</sequence>
<dbReference type="KEGG" id="adg:Adeg_0811"/>
<evidence type="ECO:0000313" key="1">
    <source>
        <dbReference type="EMBL" id="ACX51942.1"/>
    </source>
</evidence>
<organism evidence="1 3">
    <name type="scientific">Ammonifex degensii (strain DSM 10501 / KC4)</name>
    <dbReference type="NCBI Taxonomy" id="429009"/>
    <lineage>
        <taxon>Bacteria</taxon>
        <taxon>Bacillati</taxon>
        <taxon>Bacillota</taxon>
        <taxon>Clostridia</taxon>
        <taxon>Thermoanaerobacterales</taxon>
        <taxon>Thermoanaerobacteraceae</taxon>
        <taxon>Ammonifex</taxon>
    </lineage>
</organism>
<dbReference type="EMBL" id="CP001785">
    <property type="protein sequence ID" value="ACX51942.1"/>
    <property type="molecule type" value="Genomic_DNA"/>
</dbReference>
<proteinExistence type="predicted"/>
<keyword evidence="3" id="KW-1185">Reference proteome</keyword>
<evidence type="ECO:0000313" key="3">
    <source>
        <dbReference type="Proteomes" id="UP000002620"/>
    </source>
</evidence>
<dbReference type="KEGG" id="adg:Adeg_0800"/>
<evidence type="ECO:0000313" key="2">
    <source>
        <dbReference type="EMBL" id="ACX51953.1"/>
    </source>
</evidence>
<dbReference type="HOGENOM" id="CLU_2581958_0_0_9"/>
<protein>
    <submittedName>
        <fullName evidence="1">Uncharacterized protein</fullName>
    </submittedName>
</protein>
<name>C9RCG5_AMMDK</name>
<accession>C9RCG5</accession>
<dbReference type="Proteomes" id="UP000002620">
    <property type="component" value="Chromosome"/>
</dbReference>
<dbReference type="STRING" id="429009.Adeg_0800"/>
<gene>
    <name evidence="1" type="ordered locus">Adeg_0800</name>
    <name evidence="2" type="ordered locus">Adeg_0811</name>
</gene>
<dbReference type="AlphaFoldDB" id="C9RCG5"/>
<dbReference type="EMBL" id="CP001785">
    <property type="protein sequence ID" value="ACX51953.1"/>
    <property type="molecule type" value="Genomic_DNA"/>
</dbReference>
<reference evidence="1 3" key="1">
    <citation type="submission" date="2009-10" db="EMBL/GenBank/DDBJ databases">
        <title>Complete sequence of chromosome of Ammonifex degensii KC4.</title>
        <authorList>
            <consortium name="US DOE Joint Genome Institute"/>
            <person name="Kerfeld C."/>
            <person name="Goodner B."/>
            <person name="Huber H."/>
            <person name="Stetter K."/>
            <person name="Lucas S."/>
            <person name="Copeland A."/>
            <person name="Lapidus A."/>
            <person name="Glavina del Rio T."/>
            <person name="Dalin E."/>
            <person name="Tice H."/>
            <person name="Bruce D."/>
            <person name="Goodwin L."/>
            <person name="Pitluck S."/>
            <person name="Saunders E."/>
            <person name="Brettin T."/>
            <person name="Detter J.C."/>
            <person name="Han C."/>
            <person name="Larimer F."/>
            <person name="Land M."/>
            <person name="Hauser L."/>
            <person name="Kyrpides N."/>
            <person name="Ovchinnikova G."/>
            <person name="Richardson P."/>
        </authorList>
    </citation>
    <scope>NUCLEOTIDE SEQUENCE [LARGE SCALE GENOMIC DNA]</scope>
    <source>
        <strain evidence="3">DSM 10501 / KC4</strain>
        <strain evidence="1">KC4</strain>
    </source>
</reference>